<reference evidence="2 3" key="1">
    <citation type="journal article" date="2014" name="Am. J. Bot.">
        <title>Genome assembly and annotation for red clover (Trifolium pratense; Fabaceae).</title>
        <authorList>
            <person name="Istvanek J."/>
            <person name="Jaros M."/>
            <person name="Krenek A."/>
            <person name="Repkova J."/>
        </authorList>
    </citation>
    <scope>NUCLEOTIDE SEQUENCE [LARGE SCALE GENOMIC DNA]</scope>
    <source>
        <strain evidence="3">cv. Tatra</strain>
        <tissue evidence="2">Young leaves</tissue>
    </source>
</reference>
<dbReference type="Proteomes" id="UP000236291">
    <property type="component" value="Unassembled WGS sequence"/>
</dbReference>
<protein>
    <submittedName>
        <fullName evidence="2">Uncharacterized protein</fullName>
    </submittedName>
</protein>
<organism evidence="2 3">
    <name type="scientific">Trifolium pratense</name>
    <name type="common">Red clover</name>
    <dbReference type="NCBI Taxonomy" id="57577"/>
    <lineage>
        <taxon>Eukaryota</taxon>
        <taxon>Viridiplantae</taxon>
        <taxon>Streptophyta</taxon>
        <taxon>Embryophyta</taxon>
        <taxon>Tracheophyta</taxon>
        <taxon>Spermatophyta</taxon>
        <taxon>Magnoliopsida</taxon>
        <taxon>eudicotyledons</taxon>
        <taxon>Gunneridae</taxon>
        <taxon>Pentapetalae</taxon>
        <taxon>rosids</taxon>
        <taxon>fabids</taxon>
        <taxon>Fabales</taxon>
        <taxon>Fabaceae</taxon>
        <taxon>Papilionoideae</taxon>
        <taxon>50 kb inversion clade</taxon>
        <taxon>NPAAA clade</taxon>
        <taxon>Hologalegina</taxon>
        <taxon>IRL clade</taxon>
        <taxon>Trifolieae</taxon>
        <taxon>Trifolium</taxon>
    </lineage>
</organism>
<dbReference type="EMBL" id="ASHM01251774">
    <property type="protein sequence ID" value="PNX69543.1"/>
    <property type="molecule type" value="Genomic_DNA"/>
</dbReference>
<gene>
    <name evidence="2" type="ORF">L195_g064483</name>
</gene>
<sequence length="31" mass="3106">MTSGSAALRKARAAKNKREASSAATTSSAPQ</sequence>
<evidence type="ECO:0000256" key="1">
    <source>
        <dbReference type="SAM" id="MobiDB-lite"/>
    </source>
</evidence>
<proteinExistence type="predicted"/>
<name>A0A2K3KTE3_TRIPR</name>
<dbReference type="AlphaFoldDB" id="A0A2K3KTE3"/>
<accession>A0A2K3KTE3</accession>
<comment type="caution">
    <text evidence="2">The sequence shown here is derived from an EMBL/GenBank/DDBJ whole genome shotgun (WGS) entry which is preliminary data.</text>
</comment>
<evidence type="ECO:0000313" key="2">
    <source>
        <dbReference type="EMBL" id="PNX69543.1"/>
    </source>
</evidence>
<feature type="region of interest" description="Disordered" evidence="1">
    <location>
        <begin position="1"/>
        <end position="31"/>
    </location>
</feature>
<feature type="compositionally biased region" description="Low complexity" evidence="1">
    <location>
        <begin position="21"/>
        <end position="31"/>
    </location>
</feature>
<reference evidence="2 3" key="2">
    <citation type="journal article" date="2017" name="Front. Plant Sci.">
        <title>Gene Classification and Mining of Molecular Markers Useful in Red Clover (Trifolium pratense) Breeding.</title>
        <authorList>
            <person name="Istvanek J."/>
            <person name="Dluhosova J."/>
            <person name="Dluhos P."/>
            <person name="Patkova L."/>
            <person name="Nedelnik J."/>
            <person name="Repkova J."/>
        </authorList>
    </citation>
    <scope>NUCLEOTIDE SEQUENCE [LARGE SCALE GENOMIC DNA]</scope>
    <source>
        <strain evidence="3">cv. Tatra</strain>
        <tissue evidence="2">Young leaves</tissue>
    </source>
</reference>
<feature type="non-terminal residue" evidence="2">
    <location>
        <position position="31"/>
    </location>
</feature>
<evidence type="ECO:0000313" key="3">
    <source>
        <dbReference type="Proteomes" id="UP000236291"/>
    </source>
</evidence>